<accession>A0A0F9AHZ1</accession>
<feature type="non-terminal residue" evidence="1">
    <location>
        <position position="29"/>
    </location>
</feature>
<protein>
    <submittedName>
        <fullName evidence="1">Uncharacterized protein</fullName>
    </submittedName>
</protein>
<evidence type="ECO:0000313" key="1">
    <source>
        <dbReference type="EMBL" id="KKK78124.1"/>
    </source>
</evidence>
<name>A0A0F9AHZ1_9ZZZZ</name>
<comment type="caution">
    <text evidence="1">The sequence shown here is derived from an EMBL/GenBank/DDBJ whole genome shotgun (WGS) entry which is preliminary data.</text>
</comment>
<dbReference type="AlphaFoldDB" id="A0A0F9AHZ1"/>
<organism evidence="1">
    <name type="scientific">marine sediment metagenome</name>
    <dbReference type="NCBI Taxonomy" id="412755"/>
    <lineage>
        <taxon>unclassified sequences</taxon>
        <taxon>metagenomes</taxon>
        <taxon>ecological metagenomes</taxon>
    </lineage>
</organism>
<dbReference type="EMBL" id="LAZR01054639">
    <property type="protein sequence ID" value="KKK78124.1"/>
    <property type="molecule type" value="Genomic_DNA"/>
</dbReference>
<gene>
    <name evidence="1" type="ORF">LCGC14_2846700</name>
</gene>
<proteinExistence type="predicted"/>
<sequence>MFEFAFTVVAITLGGGGAPVDGVGRPDVP</sequence>
<reference evidence="1" key="1">
    <citation type="journal article" date="2015" name="Nature">
        <title>Complex archaea that bridge the gap between prokaryotes and eukaryotes.</title>
        <authorList>
            <person name="Spang A."/>
            <person name="Saw J.H."/>
            <person name="Jorgensen S.L."/>
            <person name="Zaremba-Niedzwiedzka K."/>
            <person name="Martijn J."/>
            <person name="Lind A.E."/>
            <person name="van Eijk R."/>
            <person name="Schleper C."/>
            <person name="Guy L."/>
            <person name="Ettema T.J."/>
        </authorList>
    </citation>
    <scope>NUCLEOTIDE SEQUENCE</scope>
</reference>